<dbReference type="AlphaFoldDB" id="A0A1R3JNM3"/>
<protein>
    <recommendedName>
        <fullName evidence="17">Peptidase S8/S53 domain-containing protein</fullName>
    </recommendedName>
</protein>
<dbReference type="CDD" id="cd02120">
    <property type="entry name" value="PA_subtilisin_like"/>
    <property type="match status" value="1"/>
</dbReference>
<dbReference type="PROSITE" id="PS00136">
    <property type="entry name" value="SUBTILASE_ASP"/>
    <property type="match status" value="1"/>
</dbReference>
<dbReference type="InterPro" id="IPR023828">
    <property type="entry name" value="Peptidase_S8_Ser-AS"/>
</dbReference>
<dbReference type="InterPro" id="IPR036852">
    <property type="entry name" value="Peptidase_S8/S53_dom_sf"/>
</dbReference>
<dbReference type="PROSITE" id="PS00138">
    <property type="entry name" value="SUBTILASE_SER"/>
    <property type="match status" value="1"/>
</dbReference>
<feature type="active site" description="Charge relay system" evidence="8 9">
    <location>
        <position position="203"/>
    </location>
</feature>
<dbReference type="PROSITE" id="PS51892">
    <property type="entry name" value="SUBTILASE"/>
    <property type="match status" value="1"/>
</dbReference>
<evidence type="ECO:0000256" key="2">
    <source>
        <dbReference type="ARBA" id="ARBA00011073"/>
    </source>
</evidence>
<dbReference type="GO" id="GO:0004252">
    <property type="term" value="F:serine-type endopeptidase activity"/>
    <property type="evidence" value="ECO:0007669"/>
    <property type="project" value="UniProtKB-UniRule"/>
</dbReference>
<feature type="signal peptide" evidence="11">
    <location>
        <begin position="1"/>
        <end position="19"/>
    </location>
</feature>
<keyword evidence="3 9" id="KW-0645">Protease</keyword>
<evidence type="ECO:0000256" key="6">
    <source>
        <dbReference type="ARBA" id="ARBA00022825"/>
    </source>
</evidence>
<comment type="similarity">
    <text evidence="2 9 10">Belongs to the peptidase S8 family.</text>
</comment>
<accession>A0A1R3JNM3</accession>
<evidence type="ECO:0000256" key="7">
    <source>
        <dbReference type="ARBA" id="ARBA00023180"/>
    </source>
</evidence>
<dbReference type="InterPro" id="IPR000209">
    <property type="entry name" value="Peptidase_S8/S53_dom"/>
</dbReference>
<dbReference type="InterPro" id="IPR015500">
    <property type="entry name" value="Peptidase_S8_subtilisin-rel"/>
</dbReference>
<evidence type="ECO:0000313" key="16">
    <source>
        <dbReference type="Proteomes" id="UP000188268"/>
    </source>
</evidence>
<dbReference type="SUPFAM" id="SSF52743">
    <property type="entry name" value="Subtilisin-like"/>
    <property type="match status" value="1"/>
</dbReference>
<evidence type="ECO:0000256" key="3">
    <source>
        <dbReference type="ARBA" id="ARBA00022670"/>
    </source>
</evidence>
<dbReference type="GO" id="GO:0006508">
    <property type="term" value="P:proteolysis"/>
    <property type="evidence" value="ECO:0007669"/>
    <property type="project" value="UniProtKB-KW"/>
</dbReference>
<evidence type="ECO:0000259" key="14">
    <source>
        <dbReference type="Pfam" id="PF17766"/>
    </source>
</evidence>
<dbReference type="InterPro" id="IPR023827">
    <property type="entry name" value="Peptidase_S8_Asp-AS"/>
</dbReference>
<dbReference type="InterPro" id="IPR034197">
    <property type="entry name" value="Peptidases_S8_3"/>
</dbReference>
<organism evidence="15 16">
    <name type="scientific">Corchorus capsularis</name>
    <name type="common">Jute</name>
    <dbReference type="NCBI Taxonomy" id="210143"/>
    <lineage>
        <taxon>Eukaryota</taxon>
        <taxon>Viridiplantae</taxon>
        <taxon>Streptophyta</taxon>
        <taxon>Embryophyta</taxon>
        <taxon>Tracheophyta</taxon>
        <taxon>Spermatophyta</taxon>
        <taxon>Magnoliopsida</taxon>
        <taxon>eudicotyledons</taxon>
        <taxon>Gunneridae</taxon>
        <taxon>Pentapetalae</taxon>
        <taxon>rosids</taxon>
        <taxon>malvids</taxon>
        <taxon>Malvales</taxon>
        <taxon>Malvaceae</taxon>
        <taxon>Grewioideae</taxon>
        <taxon>Apeibeae</taxon>
        <taxon>Corchorus</taxon>
    </lineage>
</organism>
<name>A0A1R3JNM3_COCAP</name>
<feature type="domain" description="Peptidase S8/S53" evidence="12">
    <location>
        <begin position="122"/>
        <end position="569"/>
    </location>
</feature>
<feature type="chain" id="PRO_5012435811" description="Peptidase S8/S53 domain-containing protein" evidence="11">
    <location>
        <begin position="20"/>
        <end position="770"/>
    </location>
</feature>
<proteinExistence type="inferred from homology"/>
<evidence type="ECO:0000256" key="10">
    <source>
        <dbReference type="RuleBase" id="RU003355"/>
    </source>
</evidence>
<keyword evidence="4 11" id="KW-0732">Signal</keyword>
<evidence type="ECO:0000256" key="11">
    <source>
        <dbReference type="SAM" id="SignalP"/>
    </source>
</evidence>
<gene>
    <name evidence="15" type="ORF">CCACVL1_04997</name>
</gene>
<comment type="caution">
    <text evidence="15">The sequence shown here is derived from an EMBL/GenBank/DDBJ whole genome shotgun (WGS) entry which is preliminary data.</text>
</comment>
<keyword evidence="16" id="KW-1185">Reference proteome</keyword>
<evidence type="ECO:0000256" key="4">
    <source>
        <dbReference type="ARBA" id="ARBA00022729"/>
    </source>
</evidence>
<dbReference type="Gramene" id="OMO96317">
    <property type="protein sequence ID" value="OMO96317"/>
    <property type="gene ID" value="CCACVL1_04997"/>
</dbReference>
<evidence type="ECO:0000256" key="1">
    <source>
        <dbReference type="ARBA" id="ARBA00004613"/>
    </source>
</evidence>
<dbReference type="InterPro" id="IPR045051">
    <property type="entry name" value="SBT"/>
</dbReference>
<feature type="active site" description="Charge relay system" evidence="8 9">
    <location>
        <position position="129"/>
    </location>
</feature>
<dbReference type="InterPro" id="IPR010259">
    <property type="entry name" value="S8pro/Inhibitor_I9"/>
</dbReference>
<dbReference type="Gene3D" id="3.40.50.200">
    <property type="entry name" value="Peptidase S8/S53 domain"/>
    <property type="match status" value="1"/>
</dbReference>
<evidence type="ECO:0000256" key="5">
    <source>
        <dbReference type="ARBA" id="ARBA00022801"/>
    </source>
</evidence>
<dbReference type="Pfam" id="PF17766">
    <property type="entry name" value="fn3_6"/>
    <property type="match status" value="1"/>
</dbReference>
<evidence type="ECO:0000256" key="8">
    <source>
        <dbReference type="PIRSR" id="PIRSR615500-1"/>
    </source>
</evidence>
<evidence type="ECO:0000259" key="12">
    <source>
        <dbReference type="Pfam" id="PF00082"/>
    </source>
</evidence>
<dbReference type="Gene3D" id="3.50.30.30">
    <property type="match status" value="1"/>
</dbReference>
<dbReference type="STRING" id="210143.A0A1R3JNM3"/>
<evidence type="ECO:0008006" key="17">
    <source>
        <dbReference type="Google" id="ProtNLM"/>
    </source>
</evidence>
<dbReference type="Pfam" id="PF05922">
    <property type="entry name" value="Inhibitor_I9"/>
    <property type="match status" value="1"/>
</dbReference>
<sequence length="770" mass="83759">MFHLLSVLIFFLLVNTCNSSNTFIALLDPLLKPSPFLSHELWYSSIVSSSSSSSIIHVYNAPIHGFSATLTPDQVKSIRKLPGILSLFPDRVLHLHTTRSPSFLGLELETPNPFILNTSQSNSIIGVIDTGIWPEHPSFSDHNLGPIPAHWKGQCENGFRFNHTNCNRKIIGARFFSGGYEAWFGKSGAPIIEFRSPRDSDGHGTHVASIAAGSPVTGSGFFGFAVGLARGVAPRARIAVYKVCWASGCLLSDICKAFESAISDGVDIISLSLGSSRLPFYLDLLSIVSYRAFSHGIFVAVSAGNEGPELASVANEPPWVTTVGAGTIDRDFPATIHLKNNVSIHGKSITLMQDDKLIRKYYYPVHSIGKFNSSSKFNFSGQLVEGKIVFCQAEGHVARLSLGAMLKRARAIAMIVSHGNVDPNGIVSEPHVIPTISIGGLEAKKIEKYILSNKNPRAKVCSQGTISMHAKPAPIVASFSSRGPNSLVPGILKPDIIAPGVNILGAWTDAMGPSGLALDYRRSSFNIMSGTSMACPHVSGAAALIKSNHPDWGPNLIKSALMTTSTNRKHYYDRHKQISGSLMHISDESTGNAATPFDIGAGHMLPIKAMDPGLIFDLGDQDYVSFLCGLNYTKEQLQIVTGKKSHCSNEQDTWQLNYPAIAVEAERVRHGPVVITRKVKNVNKGSRIYKAKLVGPKGYYKIDVKPKRLKFSGVSERLSFRVVVEKENGMQKGKNLWFGALIWREKGGKHNVKCPIVIFCGKEYLNGLKN</sequence>
<dbReference type="InterPro" id="IPR041469">
    <property type="entry name" value="Subtilisin-like_FN3"/>
</dbReference>
<feature type="domain" description="Subtilisin-like protease fibronectin type-III" evidence="14">
    <location>
        <begin position="655"/>
        <end position="758"/>
    </location>
</feature>
<dbReference type="PANTHER" id="PTHR10795">
    <property type="entry name" value="PROPROTEIN CONVERTASE SUBTILISIN/KEXIN"/>
    <property type="match status" value="1"/>
</dbReference>
<dbReference type="Gene3D" id="2.60.40.2310">
    <property type="match status" value="1"/>
</dbReference>
<dbReference type="PROSITE" id="PS00137">
    <property type="entry name" value="SUBTILASE_HIS"/>
    <property type="match status" value="1"/>
</dbReference>
<dbReference type="InterPro" id="IPR022398">
    <property type="entry name" value="Peptidase_S8_His-AS"/>
</dbReference>
<evidence type="ECO:0000259" key="13">
    <source>
        <dbReference type="Pfam" id="PF05922"/>
    </source>
</evidence>
<reference evidence="15 16" key="1">
    <citation type="submission" date="2013-09" db="EMBL/GenBank/DDBJ databases">
        <title>Corchorus capsularis genome sequencing.</title>
        <authorList>
            <person name="Alam M."/>
            <person name="Haque M.S."/>
            <person name="Islam M.S."/>
            <person name="Emdad E.M."/>
            <person name="Islam M.M."/>
            <person name="Ahmed B."/>
            <person name="Halim A."/>
            <person name="Hossen Q.M.M."/>
            <person name="Hossain M.Z."/>
            <person name="Ahmed R."/>
            <person name="Khan M.M."/>
            <person name="Islam R."/>
            <person name="Rashid M.M."/>
            <person name="Khan S.A."/>
            <person name="Rahman M.S."/>
            <person name="Alam M."/>
        </authorList>
    </citation>
    <scope>NUCLEOTIDE SEQUENCE [LARGE SCALE GENOMIC DNA]</scope>
    <source>
        <strain evidence="16">cv. CVL-1</strain>
        <tissue evidence="15">Whole seedling</tissue>
    </source>
</reference>
<keyword evidence="7" id="KW-0325">Glycoprotein</keyword>
<feature type="active site" description="Charge relay system" evidence="8 9">
    <location>
        <position position="532"/>
    </location>
</feature>
<dbReference type="Pfam" id="PF00082">
    <property type="entry name" value="Peptidase_S8"/>
    <property type="match status" value="1"/>
</dbReference>
<dbReference type="FunFam" id="3.40.50.200:FF:000006">
    <property type="entry name" value="Subtilisin-like protease SBT1.5"/>
    <property type="match status" value="1"/>
</dbReference>
<keyword evidence="5 9" id="KW-0378">Hydrolase</keyword>
<feature type="domain" description="Inhibitor I9" evidence="13">
    <location>
        <begin position="24"/>
        <end position="96"/>
    </location>
</feature>
<dbReference type="GO" id="GO:0005576">
    <property type="term" value="C:extracellular region"/>
    <property type="evidence" value="ECO:0007669"/>
    <property type="project" value="UniProtKB-SubCell"/>
</dbReference>
<comment type="subcellular location">
    <subcellularLocation>
        <location evidence="1">Secreted</location>
    </subcellularLocation>
</comment>
<dbReference type="Proteomes" id="UP000188268">
    <property type="component" value="Unassembled WGS sequence"/>
</dbReference>
<evidence type="ECO:0000313" key="15">
    <source>
        <dbReference type="EMBL" id="OMO96317.1"/>
    </source>
</evidence>
<dbReference type="OrthoDB" id="206201at2759"/>
<dbReference type="InterPro" id="IPR037045">
    <property type="entry name" value="S8pro/Inhibitor_I9_sf"/>
</dbReference>
<evidence type="ECO:0000256" key="9">
    <source>
        <dbReference type="PROSITE-ProRule" id="PRU01240"/>
    </source>
</evidence>
<dbReference type="OMA" id="EPHVIPT"/>
<keyword evidence="6 9" id="KW-0720">Serine protease</keyword>
<dbReference type="Gene3D" id="3.30.70.80">
    <property type="entry name" value="Peptidase S8 propeptide/proteinase inhibitor I9"/>
    <property type="match status" value="1"/>
</dbReference>
<dbReference type="CDD" id="cd04852">
    <property type="entry name" value="Peptidases_S8_3"/>
    <property type="match status" value="1"/>
</dbReference>
<dbReference type="EMBL" id="AWWV01007469">
    <property type="protein sequence ID" value="OMO96317.1"/>
    <property type="molecule type" value="Genomic_DNA"/>
</dbReference>
<dbReference type="PRINTS" id="PR00723">
    <property type="entry name" value="SUBTILISIN"/>
</dbReference>